<organism evidence="2 3">
    <name type="scientific">Aspergillus sclerotialis</name>
    <dbReference type="NCBI Taxonomy" id="2070753"/>
    <lineage>
        <taxon>Eukaryota</taxon>
        <taxon>Fungi</taxon>
        <taxon>Dikarya</taxon>
        <taxon>Ascomycota</taxon>
        <taxon>Pezizomycotina</taxon>
        <taxon>Eurotiomycetes</taxon>
        <taxon>Eurotiomycetidae</taxon>
        <taxon>Eurotiales</taxon>
        <taxon>Aspergillaceae</taxon>
        <taxon>Aspergillus</taxon>
        <taxon>Aspergillus subgen. Polypaecilum</taxon>
    </lineage>
</organism>
<accession>A0A3A2ZN61</accession>
<dbReference type="EMBL" id="MVGC01000096">
    <property type="protein sequence ID" value="RJE24030.1"/>
    <property type="molecule type" value="Genomic_DNA"/>
</dbReference>
<evidence type="ECO:0000313" key="3">
    <source>
        <dbReference type="Proteomes" id="UP000266188"/>
    </source>
</evidence>
<evidence type="ECO:0000313" key="2">
    <source>
        <dbReference type="EMBL" id="RJE24030.1"/>
    </source>
</evidence>
<keyword evidence="1" id="KW-0175">Coiled coil</keyword>
<protein>
    <submittedName>
        <fullName evidence="2">Uncharacterized protein</fullName>
    </submittedName>
</protein>
<name>A0A3A2ZN61_9EURO</name>
<dbReference type="AlphaFoldDB" id="A0A3A2ZN61"/>
<proteinExistence type="predicted"/>
<sequence length="211" mass="24035">MRSQLRSLSPVLALDYITAIQVEQYDHGEQIAAINDQIQPSQNLQAEITQLCNDFNSARQDLKRIIVAQDSRITELTENVASLREQWGLDQVTAATGQTRQIFQNVQTVNVPLYLLDCGKYNELITDFLYQPGLSTNLFIIEAAKKDFGIYYDGIDTIRKLLDKSAFGHTYTQNRVPMIYTTPPSPCQISLWDPYQWRNCIAVLRIATLNS</sequence>
<dbReference type="Proteomes" id="UP000266188">
    <property type="component" value="Unassembled WGS sequence"/>
</dbReference>
<gene>
    <name evidence="2" type="ORF">PHISCL_03624</name>
</gene>
<evidence type="ECO:0000256" key="1">
    <source>
        <dbReference type="SAM" id="Coils"/>
    </source>
</evidence>
<comment type="caution">
    <text evidence="2">The sequence shown here is derived from an EMBL/GenBank/DDBJ whole genome shotgun (WGS) entry which is preliminary data.</text>
</comment>
<keyword evidence="3" id="KW-1185">Reference proteome</keyword>
<reference evidence="3" key="1">
    <citation type="submission" date="2017-02" db="EMBL/GenBank/DDBJ databases">
        <authorList>
            <person name="Tafer H."/>
            <person name="Lopandic K."/>
        </authorList>
    </citation>
    <scope>NUCLEOTIDE SEQUENCE [LARGE SCALE GENOMIC DNA]</scope>
    <source>
        <strain evidence="3">CBS 366.77</strain>
    </source>
</reference>
<feature type="coiled-coil region" evidence="1">
    <location>
        <begin position="41"/>
        <end position="86"/>
    </location>
</feature>